<keyword evidence="5" id="KW-1185">Reference proteome</keyword>
<proteinExistence type="predicted"/>
<keyword evidence="1" id="KW-0812">Transmembrane</keyword>
<sequence length="254" mass="26975">MAERFATCLALVLKLEGGYVDNPNDPGGATNRGITRRTLAAWRQIRPWADLAKTEVKSLSRAEAAQIYRANYWDVIRGDALVPGLDLALFDFAINSGPGRAVKTLQRLLGVVADGVIGVRTLAAIDDKIAAAGASNLVRQLCADRLVFLQTLSTFAHFGVGWTRRVKTVQAAALAAAAKSRPKIPSTTIWSSIMALLSGYKTYIVAAIMVLAGIAQILGIDLPAMDGSSAGQLIMQALAMIFLRHGIKNTAGSA</sequence>
<feature type="domain" description="TtsA-like Glycoside hydrolase family 108" evidence="2">
    <location>
        <begin position="10"/>
        <end position="97"/>
    </location>
</feature>
<dbReference type="Pfam" id="PF09374">
    <property type="entry name" value="PG_binding_3"/>
    <property type="match status" value="1"/>
</dbReference>
<dbReference type="InterPro" id="IPR018537">
    <property type="entry name" value="Peptidoglycan-bd_3"/>
</dbReference>
<dbReference type="Proteomes" id="UP001220530">
    <property type="component" value="Chromosome"/>
</dbReference>
<evidence type="ECO:0000259" key="2">
    <source>
        <dbReference type="Pfam" id="PF05838"/>
    </source>
</evidence>
<evidence type="ECO:0000313" key="5">
    <source>
        <dbReference type="Proteomes" id="UP001220530"/>
    </source>
</evidence>
<evidence type="ECO:0000259" key="3">
    <source>
        <dbReference type="Pfam" id="PF09374"/>
    </source>
</evidence>
<dbReference type="InterPro" id="IPR023346">
    <property type="entry name" value="Lysozyme-like_dom_sf"/>
</dbReference>
<name>A0ABY7YNJ0_9HYPH</name>
<dbReference type="EMBL" id="CP118246">
    <property type="protein sequence ID" value="WDR02762.1"/>
    <property type="molecule type" value="Genomic_DNA"/>
</dbReference>
<dbReference type="GO" id="GO:0016787">
    <property type="term" value="F:hydrolase activity"/>
    <property type="evidence" value="ECO:0007669"/>
    <property type="project" value="UniProtKB-KW"/>
</dbReference>
<gene>
    <name evidence="4" type="ORF">PSQ19_00535</name>
</gene>
<evidence type="ECO:0000313" key="4">
    <source>
        <dbReference type="EMBL" id="WDR02762.1"/>
    </source>
</evidence>
<keyword evidence="1" id="KW-1133">Transmembrane helix</keyword>
<evidence type="ECO:0000256" key="1">
    <source>
        <dbReference type="SAM" id="Phobius"/>
    </source>
</evidence>
<dbReference type="SUPFAM" id="SSF53955">
    <property type="entry name" value="Lysozyme-like"/>
    <property type="match status" value="1"/>
</dbReference>
<dbReference type="InterPro" id="IPR008565">
    <property type="entry name" value="TtsA-like_GH18_dom"/>
</dbReference>
<feature type="transmembrane region" description="Helical" evidence="1">
    <location>
        <begin position="200"/>
        <end position="218"/>
    </location>
</feature>
<dbReference type="Gene3D" id="1.20.141.10">
    <property type="entry name" value="Chitosanase, subunit A, domain 1"/>
    <property type="match status" value="1"/>
</dbReference>
<keyword evidence="1" id="KW-0472">Membrane</keyword>
<protein>
    <submittedName>
        <fullName evidence="4">Glycosyl hydrolase 108 family protein</fullName>
    </submittedName>
</protein>
<feature type="domain" description="Peptidoglycan binding" evidence="3">
    <location>
        <begin position="100"/>
        <end position="165"/>
    </location>
</feature>
<organism evidence="4 5">
    <name type="scientific">Devosia algicola</name>
    <dbReference type="NCBI Taxonomy" id="3026418"/>
    <lineage>
        <taxon>Bacteria</taxon>
        <taxon>Pseudomonadati</taxon>
        <taxon>Pseudomonadota</taxon>
        <taxon>Alphaproteobacteria</taxon>
        <taxon>Hyphomicrobiales</taxon>
        <taxon>Devosiaceae</taxon>
        <taxon>Devosia</taxon>
    </lineage>
</organism>
<dbReference type="Pfam" id="PF05838">
    <property type="entry name" value="Glyco_hydro_108"/>
    <property type="match status" value="1"/>
</dbReference>
<keyword evidence="4" id="KW-0378">Hydrolase</keyword>
<dbReference type="RefSeq" id="WP_282219164.1">
    <property type="nucleotide sequence ID" value="NZ_CP118246.1"/>
</dbReference>
<reference evidence="4 5" key="1">
    <citation type="submission" date="2023-02" db="EMBL/GenBank/DDBJ databases">
        <title>Devosia algicola sp. nov., isolated from the phycosphere of marine algae.</title>
        <authorList>
            <person name="Kim J.M."/>
            <person name="Lee J.K."/>
            <person name="Choi B.J."/>
            <person name="Bayburt H."/>
            <person name="Jeon C.O."/>
        </authorList>
    </citation>
    <scope>NUCLEOTIDE SEQUENCE [LARGE SCALE GENOMIC DNA]</scope>
    <source>
        <strain evidence="4 5">G20-9</strain>
    </source>
</reference>
<dbReference type="CDD" id="cd13926">
    <property type="entry name" value="N-acetylmuramidase_GH108"/>
    <property type="match status" value="1"/>
</dbReference>
<accession>A0ABY7YNJ0</accession>